<evidence type="ECO:0000313" key="1">
    <source>
        <dbReference type="EMBL" id="MBX54342.1"/>
    </source>
</evidence>
<dbReference type="EMBL" id="GGEC01073858">
    <property type="protein sequence ID" value="MBX54342.1"/>
    <property type="molecule type" value="Transcribed_RNA"/>
</dbReference>
<name>A0A2P2PI32_RHIMU</name>
<sequence>MQESKDKAEAAAKIMDLCVSNTGNNNGNGLPGIAQNGEKGSVFLQQQVHWKSSHGSVQFQQGSKAREVNVFFYVNFVFVACFLE</sequence>
<organism evidence="1">
    <name type="scientific">Rhizophora mucronata</name>
    <name type="common">Asiatic mangrove</name>
    <dbReference type="NCBI Taxonomy" id="61149"/>
    <lineage>
        <taxon>Eukaryota</taxon>
        <taxon>Viridiplantae</taxon>
        <taxon>Streptophyta</taxon>
        <taxon>Embryophyta</taxon>
        <taxon>Tracheophyta</taxon>
        <taxon>Spermatophyta</taxon>
        <taxon>Magnoliopsida</taxon>
        <taxon>eudicotyledons</taxon>
        <taxon>Gunneridae</taxon>
        <taxon>Pentapetalae</taxon>
        <taxon>rosids</taxon>
        <taxon>fabids</taxon>
        <taxon>Malpighiales</taxon>
        <taxon>Rhizophoraceae</taxon>
        <taxon>Rhizophora</taxon>
    </lineage>
</organism>
<proteinExistence type="predicted"/>
<accession>A0A2P2PI32</accession>
<protein>
    <submittedName>
        <fullName evidence="1">Uncharacterized protein</fullName>
    </submittedName>
</protein>
<dbReference type="AlphaFoldDB" id="A0A2P2PI32"/>
<reference evidence="1" key="1">
    <citation type="submission" date="2018-02" db="EMBL/GenBank/DDBJ databases">
        <title>Rhizophora mucronata_Transcriptome.</title>
        <authorList>
            <person name="Meera S.P."/>
            <person name="Sreeshan A."/>
            <person name="Augustine A."/>
        </authorList>
    </citation>
    <scope>NUCLEOTIDE SEQUENCE</scope>
    <source>
        <tissue evidence="1">Leaf</tissue>
    </source>
</reference>